<dbReference type="Gene3D" id="2.170.16.10">
    <property type="entry name" value="Hedgehog/Intein (Hint) domain"/>
    <property type="match status" value="1"/>
</dbReference>
<keyword evidence="3" id="KW-1185">Reference proteome</keyword>
<dbReference type="InterPro" id="IPR028992">
    <property type="entry name" value="Hedgehog/Intein_dom"/>
</dbReference>
<name>S9S174_9RHOB</name>
<dbReference type="EMBL" id="AONI01000009">
    <property type="protein sequence ID" value="EPX79979.1"/>
    <property type="molecule type" value="Genomic_DNA"/>
</dbReference>
<evidence type="ECO:0000313" key="2">
    <source>
        <dbReference type="EMBL" id="EPX79979.1"/>
    </source>
</evidence>
<protein>
    <submittedName>
        <fullName evidence="2">Iron-regulated protein frpC</fullName>
    </submittedName>
</protein>
<dbReference type="PATRIC" id="fig|1123360.3.peg.1304"/>
<evidence type="ECO:0000313" key="3">
    <source>
        <dbReference type="Proteomes" id="UP000015351"/>
    </source>
</evidence>
<proteinExistence type="predicted"/>
<dbReference type="AlphaFoldDB" id="S9S174"/>
<accession>S9S174</accession>
<sequence length="357" mass="38518">MVIGADMPIFYGYSNAIFGTQSTVNGSVHNYAFGPPSGGIWSWTGATTSFHVRENNGATQYNGDPVNEQISAQEQFGGVGEQVTLINGTYYQTIWDYTFQVTAPDGTVYRVAVIDVDLNTDDDVEDTVGGVAENGYYLVFPDGVPPAGVNYTIGGIVENDNMTPHNGLGAQVVCFAAGTLIETEHGAVEVQFLQPGDKVLTRDAGLQELTWTGGRRVEACGDLAPIVITKGALGNTRDLIVSPQHRMLLEGWQAQLWFGEDEVLVKAKDLVNDTTIYVREGGKVNYHHILFDAHQVVYAEGAASESFHPGPQAIGALEQGPRDELLKLFPELTHMAAPNMPAAHRSLKGFEAACLLN</sequence>
<dbReference type="Proteomes" id="UP000015351">
    <property type="component" value="Unassembled WGS sequence"/>
</dbReference>
<evidence type="ECO:0000259" key="1">
    <source>
        <dbReference type="Pfam" id="PF13403"/>
    </source>
</evidence>
<dbReference type="SUPFAM" id="SSF51294">
    <property type="entry name" value="Hedgehog/intein (Hint) domain"/>
    <property type="match status" value="1"/>
</dbReference>
<organism evidence="2 3">
    <name type="scientific">Litoreibacter arenae DSM 19593</name>
    <dbReference type="NCBI Taxonomy" id="1123360"/>
    <lineage>
        <taxon>Bacteria</taxon>
        <taxon>Pseudomonadati</taxon>
        <taxon>Pseudomonadota</taxon>
        <taxon>Alphaproteobacteria</taxon>
        <taxon>Rhodobacterales</taxon>
        <taxon>Roseobacteraceae</taxon>
        <taxon>Litoreibacter</taxon>
    </lineage>
</organism>
<dbReference type="STRING" id="1123360.thalar_01315"/>
<dbReference type="Pfam" id="PF13403">
    <property type="entry name" value="Hint_2"/>
    <property type="match status" value="1"/>
</dbReference>
<dbReference type="eggNOG" id="COG2931">
    <property type="taxonomic scope" value="Bacteria"/>
</dbReference>
<reference evidence="3" key="1">
    <citation type="journal article" date="2013" name="Stand. Genomic Sci.">
        <title>Genome sequence of the Litoreibacter arenae type strain (DSM 19593(T)), a member of the Roseobacter clade isolated from sea sand.</title>
        <authorList>
            <person name="Riedel T."/>
            <person name="Fiebig A."/>
            <person name="Petersen J."/>
            <person name="Gronow S."/>
            <person name="Kyrpides N.C."/>
            <person name="Goker M."/>
            <person name="Klenk H.P."/>
        </authorList>
    </citation>
    <scope>NUCLEOTIDE SEQUENCE [LARGE SCALE GENOMIC DNA]</scope>
    <source>
        <strain evidence="3">DSM 19593</strain>
    </source>
</reference>
<feature type="domain" description="Hedgehog/Intein (Hint)" evidence="1">
    <location>
        <begin position="173"/>
        <end position="310"/>
    </location>
</feature>
<gene>
    <name evidence="2" type="ORF">thalar_01315</name>
</gene>
<dbReference type="InterPro" id="IPR036844">
    <property type="entry name" value="Hint_dom_sf"/>
</dbReference>
<comment type="caution">
    <text evidence="2">The sequence shown here is derived from an EMBL/GenBank/DDBJ whole genome shotgun (WGS) entry which is preliminary data.</text>
</comment>
<dbReference type="HOGENOM" id="CLU_052810_4_1_5"/>